<dbReference type="PATRIC" id="fig|42253.5.peg.1539"/>
<dbReference type="Gene3D" id="3.40.50.300">
    <property type="entry name" value="P-loop containing nucleotide triphosphate hydrolases"/>
    <property type="match status" value="2"/>
</dbReference>
<dbReference type="SUPFAM" id="SSF52540">
    <property type="entry name" value="P-loop containing nucleoside triphosphate hydrolases"/>
    <property type="match status" value="1"/>
</dbReference>
<dbReference type="STRING" id="42253.NITMOv2_1565"/>
<name>A0A0K2GAM0_NITMO</name>
<evidence type="ECO:0000313" key="3">
    <source>
        <dbReference type="EMBL" id="ALA57990.1"/>
    </source>
</evidence>
<protein>
    <submittedName>
        <fullName evidence="3">DNA transfer in the process of conjugation and F pilus assembly protein</fullName>
    </submittedName>
</protein>
<dbReference type="AlphaFoldDB" id="A0A0K2GAM0"/>
<feature type="region of interest" description="Disordered" evidence="1">
    <location>
        <begin position="469"/>
        <end position="493"/>
    </location>
</feature>
<evidence type="ECO:0000259" key="2">
    <source>
        <dbReference type="Pfam" id="PF12696"/>
    </source>
</evidence>
<accession>A0A0K2GAM0</accession>
<feature type="domain" description="TraD/TraG TraM recognition site" evidence="2">
    <location>
        <begin position="319"/>
        <end position="392"/>
    </location>
</feature>
<proteinExistence type="predicted"/>
<reference evidence="3 4" key="1">
    <citation type="journal article" date="2015" name="Proc. Natl. Acad. Sci. U.S.A.">
        <title>Expanded metabolic versatility of ubiquitous nitrite-oxidizing bacteria from the genus Nitrospira.</title>
        <authorList>
            <person name="Koch H."/>
            <person name="Lucker S."/>
            <person name="Albertsen M."/>
            <person name="Kitzinger K."/>
            <person name="Herbold C."/>
            <person name="Spieck E."/>
            <person name="Nielsen P.H."/>
            <person name="Wagner M."/>
            <person name="Daims H."/>
        </authorList>
    </citation>
    <scope>NUCLEOTIDE SEQUENCE [LARGE SCALE GENOMIC DNA]</scope>
    <source>
        <strain evidence="3 4">NSP M-1</strain>
    </source>
</reference>
<dbReference type="InterPro" id="IPR051162">
    <property type="entry name" value="T4SS_component"/>
</dbReference>
<sequence length="493" mass="54503">MSVSNNEAAKIASSLELLRAINSKGKARPVHPDLTLLGFGANLDDIRQEGIFAIRDADRSGHFGCLGTTRVGKTRLVENIVEQDIRKGYSVVVVDPKGDIELFSKIVQTAAECGRLDELMLLTPIFPEESVYLDPLSSYYMEDELVNHIVSGIKAREDFYIAIATQVAQVVVSGLIVLAKAKGIPPQISFYDVKLRVGHKDLMQFRDTLQALPGTEELCLAIDQITHGPNMQDFYAKVSASLQTMLSALTFGTTGRIIGKAKTNEFIRRLESGKRVIMVCNTGTLLTRRTAHIIAKVFISMIQSLVGRLFASGRALTPPLCLHIDEGHNVLYPDIKELFNKGGGANIWIHLYTQSLAQIQEEVGPYAAQSIMDNINSWAYFLVNHPETAQYVEDSTPLVTRPEPIISVGGGVTMRLAEQRQVLRDRVMSLPKRWFYFRTYGQTYKGQTLDTTPLYVNVKFPVISPLITAESPPTSPGATKGRSSCDAERAERA</sequence>
<keyword evidence="4" id="KW-1185">Reference proteome</keyword>
<dbReference type="EMBL" id="CP011801">
    <property type="protein sequence ID" value="ALA57990.1"/>
    <property type="molecule type" value="Genomic_DNA"/>
</dbReference>
<dbReference type="InterPro" id="IPR032689">
    <property type="entry name" value="TraG-D_C"/>
</dbReference>
<evidence type="ECO:0000256" key="1">
    <source>
        <dbReference type="SAM" id="MobiDB-lite"/>
    </source>
</evidence>
<dbReference type="OrthoDB" id="9776736at2"/>
<organism evidence="3 4">
    <name type="scientific">Nitrospira moscoviensis</name>
    <dbReference type="NCBI Taxonomy" id="42253"/>
    <lineage>
        <taxon>Bacteria</taxon>
        <taxon>Pseudomonadati</taxon>
        <taxon>Nitrospirota</taxon>
        <taxon>Nitrospiria</taxon>
        <taxon>Nitrospirales</taxon>
        <taxon>Nitrospiraceae</taxon>
        <taxon>Nitrospira</taxon>
    </lineage>
</organism>
<dbReference type="KEGG" id="nmv:NITMOv2_1565"/>
<dbReference type="InterPro" id="IPR027417">
    <property type="entry name" value="P-loop_NTPase"/>
</dbReference>
<gene>
    <name evidence="3" type="ORF">NITMOv2_1565</name>
</gene>
<dbReference type="Pfam" id="PF12696">
    <property type="entry name" value="TraG-D_C"/>
    <property type="match status" value="1"/>
</dbReference>
<dbReference type="RefSeq" id="WP_083447839.1">
    <property type="nucleotide sequence ID" value="NZ_CP011801.1"/>
</dbReference>
<dbReference type="PANTHER" id="PTHR30121">
    <property type="entry name" value="UNCHARACTERIZED PROTEIN YJGR-RELATED"/>
    <property type="match status" value="1"/>
</dbReference>
<dbReference type="PANTHER" id="PTHR30121:SF6">
    <property type="entry name" value="SLR6007 PROTEIN"/>
    <property type="match status" value="1"/>
</dbReference>
<feature type="compositionally biased region" description="Basic and acidic residues" evidence="1">
    <location>
        <begin position="483"/>
        <end position="493"/>
    </location>
</feature>
<dbReference type="Proteomes" id="UP000069205">
    <property type="component" value="Chromosome"/>
</dbReference>
<evidence type="ECO:0000313" key="4">
    <source>
        <dbReference type="Proteomes" id="UP000069205"/>
    </source>
</evidence>
<dbReference type="CDD" id="cd01127">
    <property type="entry name" value="TrwB_TraG_TraD_VirD4"/>
    <property type="match status" value="2"/>
</dbReference>